<organism evidence="7 8">
    <name type="scientific">Ophiostoma piceae (strain UAMH 11346)</name>
    <name type="common">Sap stain fungus</name>
    <dbReference type="NCBI Taxonomy" id="1262450"/>
    <lineage>
        <taxon>Eukaryota</taxon>
        <taxon>Fungi</taxon>
        <taxon>Dikarya</taxon>
        <taxon>Ascomycota</taxon>
        <taxon>Pezizomycotina</taxon>
        <taxon>Sordariomycetes</taxon>
        <taxon>Sordariomycetidae</taxon>
        <taxon>Ophiostomatales</taxon>
        <taxon>Ophiostomataceae</taxon>
        <taxon>Ophiostoma</taxon>
    </lineage>
</organism>
<evidence type="ECO:0000313" key="8">
    <source>
        <dbReference type="Proteomes" id="UP000016923"/>
    </source>
</evidence>
<dbReference type="InterPro" id="IPR045170">
    <property type="entry name" value="MTOX"/>
</dbReference>
<dbReference type="InterPro" id="IPR036188">
    <property type="entry name" value="FAD/NAD-bd_sf"/>
</dbReference>
<dbReference type="InterPro" id="IPR006076">
    <property type="entry name" value="FAD-dep_OxRdtase"/>
</dbReference>
<dbReference type="PANTHER" id="PTHR10961:SF26">
    <property type="entry name" value="L-SACCHAROPINE OXIDASE"/>
    <property type="match status" value="1"/>
</dbReference>
<dbReference type="STRING" id="1262450.S3CTV8"/>
<evidence type="ECO:0000256" key="3">
    <source>
        <dbReference type="ARBA" id="ARBA00022630"/>
    </source>
</evidence>
<dbReference type="Pfam" id="PF01266">
    <property type="entry name" value="DAO"/>
    <property type="match status" value="1"/>
</dbReference>
<reference evidence="7 8" key="1">
    <citation type="journal article" date="2013" name="BMC Genomics">
        <title>The genome and transcriptome of the pine saprophyte Ophiostoma piceae, and a comparison with the bark beetle-associated pine pathogen Grosmannia clavigera.</title>
        <authorList>
            <person name="Haridas S."/>
            <person name="Wang Y."/>
            <person name="Lim L."/>
            <person name="Massoumi Alamouti S."/>
            <person name="Jackman S."/>
            <person name="Docking R."/>
            <person name="Robertson G."/>
            <person name="Birol I."/>
            <person name="Bohlmann J."/>
            <person name="Breuil C."/>
        </authorList>
    </citation>
    <scope>NUCLEOTIDE SEQUENCE [LARGE SCALE GENOMIC DNA]</scope>
    <source>
        <strain evidence="7 8">UAMH 11346</strain>
    </source>
</reference>
<dbReference type="AlphaFoldDB" id="S3CTV8"/>
<evidence type="ECO:0000313" key="7">
    <source>
        <dbReference type="EMBL" id="EPE04130.1"/>
    </source>
</evidence>
<protein>
    <submittedName>
        <fullName evidence="7">Sarcosine oxidase</fullName>
    </submittedName>
</protein>
<evidence type="ECO:0000256" key="4">
    <source>
        <dbReference type="ARBA" id="ARBA00022827"/>
    </source>
</evidence>
<name>S3CTV8_OPHP1</name>
<proteinExistence type="inferred from homology"/>
<dbReference type="SUPFAM" id="SSF51905">
    <property type="entry name" value="FAD/NAD(P)-binding domain"/>
    <property type="match status" value="1"/>
</dbReference>
<dbReference type="HOGENOM" id="CLU_007884_0_2_1"/>
<evidence type="ECO:0000259" key="6">
    <source>
        <dbReference type="Pfam" id="PF01266"/>
    </source>
</evidence>
<dbReference type="eggNOG" id="KOG2820">
    <property type="taxonomic scope" value="Eukaryota"/>
</dbReference>
<dbReference type="OMA" id="HPAWAGK"/>
<evidence type="ECO:0000256" key="2">
    <source>
        <dbReference type="ARBA" id="ARBA00010989"/>
    </source>
</evidence>
<sequence>MPDKQRPVLIVGGGTFGLSTAYHLALANYTNVTVLEKGTSIPGPQSAANDINKIVRAEYIDPFYSDLALEAISEWSSNPVFQPYYHQTGYLLGVSGAAPELSRYTLSRQLNSIQKHPAWAGKISTVKTRDDIKKAAPALDGEMPGWTGYFNTFAGYAQAAGAMQALYKEIVRLGVKVELGAEISQLLYTEDNTTKKRCVGAVTMGGRTYLADSVILTLGGAIGQTLPSVGHQILAKAWALAHIQLTPEEAARLKGIPVTFMRDLGFFFEPEPGTGLMKISAEGAGYANYVDGVSVAATEEQSNFLPALAETKIRCLLREALPSLADRPLIDGHICWCADAADQNYVIDKVPGAEGLIVATGDSGHGFKMLPIAGKWIKDVLEKNGQELPRWRWKDHLDASVSDRHRSGELQDLKDVARARL</sequence>
<dbReference type="Gene3D" id="3.30.9.10">
    <property type="entry name" value="D-Amino Acid Oxidase, subunit A, domain 2"/>
    <property type="match status" value="1"/>
</dbReference>
<feature type="domain" description="FAD dependent oxidoreductase" evidence="6">
    <location>
        <begin position="8"/>
        <end position="378"/>
    </location>
</feature>
<dbReference type="OrthoDB" id="6770063at2759"/>
<dbReference type="EMBL" id="KE148162">
    <property type="protein sequence ID" value="EPE04130.1"/>
    <property type="molecule type" value="Genomic_DNA"/>
</dbReference>
<dbReference type="Gene3D" id="3.50.50.60">
    <property type="entry name" value="FAD/NAD(P)-binding domain"/>
    <property type="match status" value="1"/>
</dbReference>
<dbReference type="Proteomes" id="UP000016923">
    <property type="component" value="Unassembled WGS sequence"/>
</dbReference>
<accession>S3CTV8</accession>
<dbReference type="GO" id="GO:0008115">
    <property type="term" value="F:sarcosine oxidase activity"/>
    <property type="evidence" value="ECO:0007669"/>
    <property type="project" value="TreeGrafter"/>
</dbReference>
<keyword evidence="5" id="KW-0560">Oxidoreductase</keyword>
<keyword evidence="4" id="KW-0274">FAD</keyword>
<evidence type="ECO:0000256" key="5">
    <source>
        <dbReference type="ARBA" id="ARBA00023002"/>
    </source>
</evidence>
<comment type="similarity">
    <text evidence="2">Belongs to the MSOX/MTOX family.</text>
</comment>
<dbReference type="VEuPathDB" id="FungiDB:F503_04645"/>
<comment type="cofactor">
    <cofactor evidence="1">
        <name>FAD</name>
        <dbReference type="ChEBI" id="CHEBI:57692"/>
    </cofactor>
</comment>
<keyword evidence="8" id="KW-1185">Reference proteome</keyword>
<keyword evidence="3" id="KW-0285">Flavoprotein</keyword>
<evidence type="ECO:0000256" key="1">
    <source>
        <dbReference type="ARBA" id="ARBA00001974"/>
    </source>
</evidence>
<dbReference type="PANTHER" id="PTHR10961">
    <property type="entry name" value="PEROXISOMAL SARCOSINE OXIDASE"/>
    <property type="match status" value="1"/>
</dbReference>
<dbReference type="GO" id="GO:0051698">
    <property type="term" value="F:saccharopine oxidase activity"/>
    <property type="evidence" value="ECO:0007669"/>
    <property type="project" value="TreeGrafter"/>
</dbReference>
<gene>
    <name evidence="7" type="ORF">F503_04645</name>
</gene>
<dbReference type="GO" id="GO:0050660">
    <property type="term" value="F:flavin adenine dinucleotide binding"/>
    <property type="evidence" value="ECO:0007669"/>
    <property type="project" value="InterPro"/>
</dbReference>